<dbReference type="SUPFAM" id="SSF52402">
    <property type="entry name" value="Adenine nucleotide alpha hydrolases-like"/>
    <property type="match status" value="1"/>
</dbReference>
<dbReference type="InterPro" id="IPR006015">
    <property type="entry name" value="Universal_stress_UspA"/>
</dbReference>
<dbReference type="PRINTS" id="PR01438">
    <property type="entry name" value="UNVRSLSTRESS"/>
</dbReference>
<dbReference type="Pfam" id="PF00582">
    <property type="entry name" value="Usp"/>
    <property type="match status" value="1"/>
</dbReference>
<protein>
    <submittedName>
        <fullName evidence="3">UspA domain protein</fullName>
    </submittedName>
</protein>
<sequence>MLDNTELFQKILYTTDFSKASEKALDYVIKLKGAGAEEVIILHVVDISTLEAYEDIYSLKGMSSNQIIETIKNEIKKKLEGIEEKIRAQGLKTKVLVRIGKSYKEIVKVAEEENVSLIVIASIGRGVKWGVFDVFLGSTAGKVVARAKRPVLVVK</sequence>
<name>D7DAS6_STAHD</name>
<dbReference type="CDD" id="cd00293">
    <property type="entry name" value="USP-like"/>
    <property type="match status" value="1"/>
</dbReference>
<dbReference type="EMBL" id="CP002051">
    <property type="protein sequence ID" value="ADI31273.1"/>
    <property type="molecule type" value="Genomic_DNA"/>
</dbReference>
<evidence type="ECO:0000313" key="3">
    <source>
        <dbReference type="EMBL" id="ADI31273.1"/>
    </source>
</evidence>
<comment type="similarity">
    <text evidence="1">Belongs to the universal stress protein A family.</text>
</comment>
<dbReference type="PANTHER" id="PTHR46268:SF6">
    <property type="entry name" value="UNIVERSAL STRESS PROTEIN UP12"/>
    <property type="match status" value="1"/>
</dbReference>
<evidence type="ECO:0000313" key="4">
    <source>
        <dbReference type="Proteomes" id="UP000002573"/>
    </source>
</evidence>
<dbReference type="STRING" id="591019.Shell_0130"/>
<dbReference type="eggNOG" id="arCOG02053">
    <property type="taxonomic scope" value="Archaea"/>
</dbReference>
<dbReference type="OrthoDB" id="107030at2157"/>
<dbReference type="InterPro" id="IPR014729">
    <property type="entry name" value="Rossmann-like_a/b/a_fold"/>
</dbReference>
<evidence type="ECO:0000259" key="2">
    <source>
        <dbReference type="Pfam" id="PF00582"/>
    </source>
</evidence>
<proteinExistence type="inferred from homology"/>
<evidence type="ECO:0000256" key="1">
    <source>
        <dbReference type="ARBA" id="ARBA00008791"/>
    </source>
</evidence>
<dbReference type="Gene3D" id="3.40.50.620">
    <property type="entry name" value="HUPs"/>
    <property type="match status" value="1"/>
</dbReference>
<dbReference type="Proteomes" id="UP000002573">
    <property type="component" value="Chromosome"/>
</dbReference>
<dbReference type="RefSeq" id="WP_013142471.1">
    <property type="nucleotide sequence ID" value="NC_014205.1"/>
</dbReference>
<dbReference type="AlphaFoldDB" id="D7DAS6"/>
<dbReference type="InterPro" id="IPR006016">
    <property type="entry name" value="UspA"/>
</dbReference>
<dbReference type="PANTHER" id="PTHR46268">
    <property type="entry name" value="STRESS RESPONSE PROTEIN NHAX"/>
    <property type="match status" value="1"/>
</dbReference>
<dbReference type="KEGG" id="shc:Shell_0130"/>
<keyword evidence="4" id="KW-1185">Reference proteome</keyword>
<dbReference type="HOGENOM" id="CLU_049301_11_2_2"/>
<gene>
    <name evidence="3" type="ordered locus">Shell_0130</name>
</gene>
<reference evidence="4" key="1">
    <citation type="submission" date="2010-05" db="EMBL/GenBank/DDBJ databases">
        <title>Complete sequence of Staphylothermus hellenicus DSM 12710.</title>
        <authorList>
            <consortium name="US DOE Joint Genome Institute"/>
            <person name="Lucas S."/>
            <person name="Copeland A."/>
            <person name="Lapidus A."/>
            <person name="Cheng J.-F."/>
            <person name="Bruce D."/>
            <person name="Goodwin L."/>
            <person name="Pitluck S."/>
            <person name="Davenport K."/>
            <person name="Detter J.C."/>
            <person name="Han C."/>
            <person name="Tapia R."/>
            <person name="Larimer F."/>
            <person name="Land M."/>
            <person name="Hauser L."/>
            <person name="Kyrpides N."/>
            <person name="Mikhailova N."/>
            <person name="Anderson I.J."/>
            <person name="Woyke T."/>
        </authorList>
    </citation>
    <scope>NUCLEOTIDE SEQUENCE [LARGE SCALE GENOMIC DNA]</scope>
    <source>
        <strain evidence="4">DSM 12710 / JCM 10830 / BK20S6-10-b1 / P8</strain>
    </source>
</reference>
<dbReference type="GeneID" id="9233419"/>
<feature type="domain" description="UspA" evidence="2">
    <location>
        <begin position="8"/>
        <end position="155"/>
    </location>
</feature>
<reference evidence="3 4" key="2">
    <citation type="journal article" date="2011" name="Stand. Genomic Sci.">
        <title>Complete genome sequence of Staphylothermus hellenicus P8.</title>
        <authorList>
            <person name="Anderson I."/>
            <person name="Wirth R."/>
            <person name="Lucas S."/>
            <person name="Copeland A."/>
            <person name="Lapidus A."/>
            <person name="Cheng J.F."/>
            <person name="Goodwin L."/>
            <person name="Pitluck S."/>
            <person name="Davenport K."/>
            <person name="Detter J.C."/>
            <person name="Han C."/>
            <person name="Tapia R."/>
            <person name="Land M."/>
            <person name="Hauser L."/>
            <person name="Pati A."/>
            <person name="Mikhailova N."/>
            <person name="Woyke T."/>
            <person name="Klenk H.P."/>
            <person name="Kyrpides N."/>
            <person name="Ivanova N."/>
        </authorList>
    </citation>
    <scope>NUCLEOTIDE SEQUENCE [LARGE SCALE GENOMIC DNA]</scope>
    <source>
        <strain evidence="4">DSM 12710 / JCM 10830 / BK20S6-10-b1 / P8</strain>
    </source>
</reference>
<organism evidence="3 4">
    <name type="scientific">Staphylothermus hellenicus (strain DSM 12710 / JCM 10830 / BK20S6-10-b1 / P8)</name>
    <dbReference type="NCBI Taxonomy" id="591019"/>
    <lineage>
        <taxon>Archaea</taxon>
        <taxon>Thermoproteota</taxon>
        <taxon>Thermoprotei</taxon>
        <taxon>Desulfurococcales</taxon>
        <taxon>Desulfurococcaceae</taxon>
        <taxon>Staphylothermus</taxon>
    </lineage>
</organism>
<accession>D7DAS6</accession>